<dbReference type="EnsemblBacteria" id="AAK74562">
    <property type="protein sequence ID" value="AAK74562"/>
    <property type="gene ID" value="SP_0398"/>
</dbReference>
<dbReference type="Proteomes" id="UP000000585">
    <property type="component" value="Chromosome"/>
</dbReference>
<dbReference type="EMBL" id="AE005672">
    <property type="protein sequence ID" value="AAK74562.1"/>
    <property type="molecule type" value="Genomic_DNA"/>
</dbReference>
<dbReference type="BioCyc" id="SPNE170187:G1FZB-414-MONOMER"/>
<dbReference type="eggNOG" id="ENOG503048W">
    <property type="taxonomic scope" value="Bacteria"/>
</dbReference>
<evidence type="ECO:0000313" key="1">
    <source>
        <dbReference type="EMBL" id="AAK74562.1"/>
    </source>
</evidence>
<keyword evidence="2" id="KW-1185">Reference proteome</keyword>
<proteinExistence type="predicted"/>
<dbReference type="PaxDb" id="170187-SP_0398"/>
<organism evidence="1 2">
    <name type="scientific">Streptococcus pneumoniae serotype 4 (strain ATCC BAA-334 / TIGR4)</name>
    <dbReference type="NCBI Taxonomy" id="170187"/>
    <lineage>
        <taxon>Bacteria</taxon>
        <taxon>Bacillati</taxon>
        <taxon>Bacillota</taxon>
        <taxon>Bacilli</taxon>
        <taxon>Lactobacillales</taxon>
        <taxon>Streptococcaceae</taxon>
        <taxon>Streptococcus</taxon>
    </lineage>
</organism>
<protein>
    <submittedName>
        <fullName evidence="1">Uncharacterized protein</fullName>
    </submittedName>
</protein>
<sequence>MSLIFVVIYKVKEAGQKVFKIGKRQPIGCSKILIGCPLLWKALLDFLLRLSF</sequence>
<dbReference type="KEGG" id="spn:SP_0398"/>
<reference evidence="1 2" key="1">
    <citation type="journal article" date="2001" name="Science">
        <title>Complete genome sequence of a virulent isolate of Streptococcus pneumoniae.</title>
        <authorList>
            <person name="Tettelin H."/>
            <person name="Nelson K.E."/>
            <person name="Paulsen I.T."/>
            <person name="Eisen J.A."/>
            <person name="Read T.D."/>
            <person name="Peterson S."/>
            <person name="Heidelberg J."/>
            <person name="DeBoy R.T."/>
            <person name="Haft D.H."/>
            <person name="Dodson R.J."/>
            <person name="Durkin A.S."/>
            <person name="Gwinn M."/>
            <person name="Kolonay J.F."/>
            <person name="Nelson W.C."/>
            <person name="Peterson J.D."/>
            <person name="Umayam L.A."/>
            <person name="White O."/>
            <person name="Salzberg S.L."/>
            <person name="Lewis M.R."/>
            <person name="Radune D."/>
            <person name="Holtzapple E."/>
            <person name="Khouri H."/>
            <person name="Wolf A.M."/>
            <person name="Utterback T.R."/>
            <person name="Hansen C.L."/>
            <person name="McDonald L.A."/>
            <person name="Feldblyum T.V."/>
            <person name="Angiuoli S."/>
            <person name="Dickinson T."/>
            <person name="Hickey E.K."/>
            <person name="Holt I.E."/>
            <person name="Loftus B.J."/>
            <person name="Yang F."/>
            <person name="Smith H.O."/>
            <person name="Venter J.C."/>
            <person name="Dougherty B.A."/>
            <person name="Morrison D.A."/>
            <person name="Hollingshead S.K."/>
            <person name="Fraser C.M."/>
        </authorList>
    </citation>
    <scope>NUCLEOTIDE SEQUENCE [LARGE SCALE GENOMIC DNA]</scope>
    <source>
        <strain evidence="2">ATCC BAA-334 / TIGR4</strain>
    </source>
</reference>
<name>A0A0H2UNP8_STRPN</name>
<accession>A0A0H2UNP8</accession>
<evidence type="ECO:0000313" key="2">
    <source>
        <dbReference type="Proteomes" id="UP000000585"/>
    </source>
</evidence>
<gene>
    <name evidence="1" type="ordered locus">SP_0398</name>
</gene>
<dbReference type="AlphaFoldDB" id="A0A0H2UNP8"/>